<gene>
    <name evidence="10" type="ORF">RJ641_014802</name>
</gene>
<feature type="region of interest" description="Disordered" evidence="7">
    <location>
        <begin position="217"/>
        <end position="241"/>
    </location>
</feature>
<dbReference type="PROSITE" id="PS51369">
    <property type="entry name" value="TCP"/>
    <property type="match status" value="1"/>
</dbReference>
<dbReference type="Proteomes" id="UP001370490">
    <property type="component" value="Unassembled WGS sequence"/>
</dbReference>
<evidence type="ECO:0000313" key="11">
    <source>
        <dbReference type="Proteomes" id="UP001370490"/>
    </source>
</evidence>
<keyword evidence="6" id="KW-0539">Nucleus</keyword>
<dbReference type="EMBL" id="JBAMMX010000020">
    <property type="protein sequence ID" value="KAK6921124.1"/>
    <property type="molecule type" value="Genomic_DNA"/>
</dbReference>
<evidence type="ECO:0000313" key="10">
    <source>
        <dbReference type="EMBL" id="KAK6921124.1"/>
    </source>
</evidence>
<feature type="domain" description="TCP" evidence="8">
    <location>
        <begin position="124"/>
        <end position="182"/>
    </location>
</feature>
<evidence type="ECO:0000256" key="2">
    <source>
        <dbReference type="ARBA" id="ARBA00022473"/>
    </source>
</evidence>
<organism evidence="10 11">
    <name type="scientific">Dillenia turbinata</name>
    <dbReference type="NCBI Taxonomy" id="194707"/>
    <lineage>
        <taxon>Eukaryota</taxon>
        <taxon>Viridiplantae</taxon>
        <taxon>Streptophyta</taxon>
        <taxon>Embryophyta</taxon>
        <taxon>Tracheophyta</taxon>
        <taxon>Spermatophyta</taxon>
        <taxon>Magnoliopsida</taxon>
        <taxon>eudicotyledons</taxon>
        <taxon>Gunneridae</taxon>
        <taxon>Pentapetalae</taxon>
        <taxon>Dilleniales</taxon>
        <taxon>Dilleniaceae</taxon>
        <taxon>Dillenia</taxon>
    </lineage>
</organism>
<comment type="subcellular location">
    <subcellularLocation>
        <location evidence="1">Nucleus</location>
    </subcellularLocation>
</comment>
<dbReference type="PROSITE" id="PS51370">
    <property type="entry name" value="R"/>
    <property type="match status" value="1"/>
</dbReference>
<comment type="caution">
    <text evidence="10">The sequence shown here is derived from an EMBL/GenBank/DDBJ whole genome shotgun (WGS) entry which is preliminary data.</text>
</comment>
<feature type="domain" description="R" evidence="9">
    <location>
        <begin position="258"/>
        <end position="275"/>
    </location>
</feature>
<reference evidence="10 11" key="1">
    <citation type="submission" date="2023-12" db="EMBL/GenBank/DDBJ databases">
        <title>A high-quality genome assembly for Dillenia turbinata (Dilleniales).</title>
        <authorList>
            <person name="Chanderbali A."/>
        </authorList>
    </citation>
    <scope>NUCLEOTIDE SEQUENCE [LARGE SCALE GENOMIC DNA]</scope>
    <source>
        <strain evidence="10">LSX21</strain>
        <tissue evidence="10">Leaf</tissue>
    </source>
</reference>
<dbReference type="InterPro" id="IPR017887">
    <property type="entry name" value="TF_TCP_subgr"/>
</dbReference>
<evidence type="ECO:0000259" key="9">
    <source>
        <dbReference type="PROSITE" id="PS51370"/>
    </source>
</evidence>
<name>A0AAN8UXP9_9MAGN</name>
<sequence>MLLSHSHGNPISNIDQSIHLNSFSPNSKQDEDTPNSYFFSFPSPFNVIDYNDHENNTNNEILANYNDMLFQHHQPLIMSNKSNACQVETMTMGNNMMSTSNTKRTNKRVRGKKVEKIPRKRYCNRDRHSKIDTARGPRDRRMRLSLEIARPFFHLQDLLGFDKASKTVDWLLKQSEHAIKLIYRSLPQFKEGCSFGAKSSPSASECEVVSGIDKTTNINGDHVMQGKKPSKEKDQVSSAKVKKVRQLRKIAPFHPLARESRTKARARARERTLAKMGNYQKTNDHQSTQSELCQFGSCSPFEANEDQESVSLSNTTTNTTNNMKPIVQEDYQQFGSIENAGVDHDHQDYSNFITGNWSPPSNFILNYRHSHGISQEANSNNNSNKFPELQQNWDTDTTKTYTSFCTTITTTMHESAGSVPPEQFTPNMNNFLNPQPENNYLQPQFGELQYCARSSWEVCNNINFY</sequence>
<keyword evidence="4" id="KW-0238">DNA-binding</keyword>
<evidence type="ECO:0000259" key="8">
    <source>
        <dbReference type="PROSITE" id="PS51369"/>
    </source>
</evidence>
<keyword evidence="2" id="KW-0217">Developmental protein</keyword>
<dbReference type="GO" id="GO:0003700">
    <property type="term" value="F:DNA-binding transcription factor activity"/>
    <property type="evidence" value="ECO:0007669"/>
    <property type="project" value="InterPro"/>
</dbReference>
<feature type="region of interest" description="Disordered" evidence="7">
    <location>
        <begin position="1"/>
        <end position="34"/>
    </location>
</feature>
<proteinExistence type="predicted"/>
<dbReference type="AlphaFoldDB" id="A0AAN8UXP9"/>
<feature type="region of interest" description="Disordered" evidence="7">
    <location>
        <begin position="94"/>
        <end position="113"/>
    </location>
</feature>
<dbReference type="Pfam" id="PF03634">
    <property type="entry name" value="TCP"/>
    <property type="match status" value="1"/>
</dbReference>
<keyword evidence="11" id="KW-1185">Reference proteome</keyword>
<evidence type="ECO:0000256" key="6">
    <source>
        <dbReference type="ARBA" id="ARBA00023242"/>
    </source>
</evidence>
<evidence type="ECO:0000256" key="4">
    <source>
        <dbReference type="ARBA" id="ARBA00023125"/>
    </source>
</evidence>
<evidence type="ECO:0000256" key="1">
    <source>
        <dbReference type="ARBA" id="ARBA00004123"/>
    </source>
</evidence>
<feature type="compositionally biased region" description="Polar residues" evidence="7">
    <location>
        <begin position="1"/>
        <end position="27"/>
    </location>
</feature>
<accession>A0AAN8UXP9</accession>
<dbReference type="GO" id="GO:2000032">
    <property type="term" value="P:regulation of secondary shoot formation"/>
    <property type="evidence" value="ECO:0007669"/>
    <property type="project" value="TreeGrafter"/>
</dbReference>
<evidence type="ECO:0000256" key="3">
    <source>
        <dbReference type="ARBA" id="ARBA00023015"/>
    </source>
</evidence>
<dbReference type="PANTHER" id="PTHR31072:SF226">
    <property type="entry name" value="TRANSCRIPTION FACTOR TCP18"/>
    <property type="match status" value="1"/>
</dbReference>
<dbReference type="GO" id="GO:0043565">
    <property type="term" value="F:sequence-specific DNA binding"/>
    <property type="evidence" value="ECO:0007669"/>
    <property type="project" value="TreeGrafter"/>
</dbReference>
<keyword evidence="5" id="KW-0804">Transcription</keyword>
<keyword evidence="3" id="KW-0805">Transcription regulation</keyword>
<evidence type="ECO:0000256" key="5">
    <source>
        <dbReference type="ARBA" id="ARBA00023163"/>
    </source>
</evidence>
<protein>
    <submittedName>
        <fullName evidence="10">Transcription factor TCP subgroup</fullName>
    </submittedName>
</protein>
<dbReference type="PANTHER" id="PTHR31072">
    <property type="entry name" value="TRANSCRIPTION FACTOR TCP4-RELATED"/>
    <property type="match status" value="1"/>
</dbReference>
<evidence type="ECO:0000256" key="7">
    <source>
        <dbReference type="SAM" id="MobiDB-lite"/>
    </source>
</evidence>
<dbReference type="GO" id="GO:0005634">
    <property type="term" value="C:nucleus"/>
    <property type="evidence" value="ECO:0007669"/>
    <property type="project" value="UniProtKB-SubCell"/>
</dbReference>
<dbReference type="InterPro" id="IPR017888">
    <property type="entry name" value="CYC/TB1_R_domain"/>
</dbReference>
<dbReference type="InterPro" id="IPR005333">
    <property type="entry name" value="Transcription_factor_TCP"/>
</dbReference>